<accession>A0A4S4MLE9</accession>
<keyword evidence="2" id="KW-1185">Reference proteome</keyword>
<evidence type="ECO:0000313" key="1">
    <source>
        <dbReference type="EMBL" id="THH26485.1"/>
    </source>
</evidence>
<name>A0A4S4MLE9_9APHY</name>
<reference evidence="1 2" key="1">
    <citation type="submission" date="2019-02" db="EMBL/GenBank/DDBJ databases">
        <title>Genome sequencing of the rare red list fungi Antrodiella citrinella (Flaviporus citrinellus).</title>
        <authorList>
            <person name="Buettner E."/>
            <person name="Kellner H."/>
        </authorList>
    </citation>
    <scope>NUCLEOTIDE SEQUENCE [LARGE SCALE GENOMIC DNA]</scope>
    <source>
        <strain evidence="1 2">DSM 108506</strain>
    </source>
</reference>
<dbReference type="EMBL" id="SGPM01000343">
    <property type="protein sequence ID" value="THH26485.1"/>
    <property type="molecule type" value="Genomic_DNA"/>
</dbReference>
<dbReference type="AlphaFoldDB" id="A0A4S4MLE9"/>
<evidence type="ECO:0000313" key="2">
    <source>
        <dbReference type="Proteomes" id="UP000308730"/>
    </source>
</evidence>
<dbReference type="Proteomes" id="UP000308730">
    <property type="component" value="Unassembled WGS sequence"/>
</dbReference>
<protein>
    <submittedName>
        <fullName evidence="1">Uncharacterized protein</fullName>
    </submittedName>
</protein>
<sequence length="241" mass="26753">MLKTLVAVLAIFTELAFLAPIPWLLTQSLIMQSYEDLTPIRMICVILSAVLKHDVLACLQVNYAVTFGLSAYASLFSTVYPHLRELTLKYQSGPIRPLSGHSAVSVADPEPRKSISALLADFKSIELIRFRVPVLKFTSAELARTLTEALTALSSTGTVRHLAFDVIFMSDINAALPNFPFADIQDVVSRFKLLDRLSLTPTYAQETLVIRTDKFSALVREGLPDLEERGLLVLPDTWTDN</sequence>
<proteinExistence type="predicted"/>
<comment type="caution">
    <text evidence="1">The sequence shown here is derived from an EMBL/GenBank/DDBJ whole genome shotgun (WGS) entry which is preliminary data.</text>
</comment>
<gene>
    <name evidence="1" type="ORF">EUX98_g7707</name>
</gene>
<organism evidence="1 2">
    <name type="scientific">Antrodiella citrinella</name>
    <dbReference type="NCBI Taxonomy" id="2447956"/>
    <lineage>
        <taxon>Eukaryota</taxon>
        <taxon>Fungi</taxon>
        <taxon>Dikarya</taxon>
        <taxon>Basidiomycota</taxon>
        <taxon>Agaricomycotina</taxon>
        <taxon>Agaricomycetes</taxon>
        <taxon>Polyporales</taxon>
        <taxon>Steccherinaceae</taxon>
        <taxon>Antrodiella</taxon>
    </lineage>
</organism>